<evidence type="ECO:0000313" key="3">
    <source>
        <dbReference type="Proteomes" id="UP001163266"/>
    </source>
</evidence>
<sequence length="690" mass="77151">MTAPHALQLHLEPVLAGLPDFARRVVAATLESLRSSSMALAVAQDRQQVFAAMEALNRHGARWVESFASHLDQAVREAMDDRAAARGRSIGRLRVDELTLVDERQAEEDIETSRTVMQIEELAEWELREVQAYMAALRGETTIRREANPLRPEVYARALSHSSRVLPLDTAPRMLLLRTAGSEMGRLLREAYASLCRGLEQKGVEPLSFRAVPTPASPAPARDPFGQVLGKLRAAAPAGAPAVPGGLEARLAELNRRIAPDSLPVPLDAPHVTVPNVLQQLQAPAAGAAPTSPDPELVSLLSKLFDQILADPRLLPPVRSVLGRLQVSVLRVALQDPTLLTEQQHPTWLLLDRIASHCAGYADVKDERLSGFLAFVEQLVGRVAAQDKPDATLYRRALQEVNDYIDAKAREAIERSRAAVEKLQRIERAEQLRSVLRQQMRQWQGPPISQSLRDFLFGPWVDVLVEAMSRYGEDGQETSELLHTVDELLWSLQPMRNAEDRARLRALLPLMTERLQRGLDLIGMPTEQRAAVLAELRAMHTKHMREPAPEDLTPEQLVQRLREEEDSGPLWFDSGEDVDRSVLPTVPIGLMSHPETEAGRLAREAWQSRLVPGTWYLMFVQGRWVTAQLTWVSDNKQFFLFSSQQVGHSHSMTRRALERLLREGLVTVLEDRSLLQRAADSMLQDLDGPR</sequence>
<evidence type="ECO:0000313" key="2">
    <source>
        <dbReference type="EMBL" id="UZD55500.1"/>
    </source>
</evidence>
<name>A0ABY6MU22_9BURK</name>
<feature type="coiled-coil region" evidence="1">
    <location>
        <begin position="409"/>
        <end position="439"/>
    </location>
</feature>
<proteinExistence type="predicted"/>
<dbReference type="InterPro" id="IPR012434">
    <property type="entry name" value="DUF1631"/>
</dbReference>
<gene>
    <name evidence="2" type="ORF">OMP39_02625</name>
</gene>
<dbReference type="Proteomes" id="UP001163266">
    <property type="component" value="Chromosome"/>
</dbReference>
<keyword evidence="3" id="KW-1185">Reference proteome</keyword>
<dbReference type="Pfam" id="PF07793">
    <property type="entry name" value="DUF1631"/>
    <property type="match status" value="2"/>
</dbReference>
<dbReference type="EMBL" id="CP110257">
    <property type="protein sequence ID" value="UZD55500.1"/>
    <property type="molecule type" value="Genomic_DNA"/>
</dbReference>
<reference evidence="2" key="1">
    <citation type="submission" date="2022-10" db="EMBL/GenBank/DDBJ databases">
        <title>Complete genome sequence of Schlegelella aquatica LMG 23380.</title>
        <authorList>
            <person name="Musilova J."/>
            <person name="Kourilova X."/>
            <person name="Bezdicek M."/>
            <person name="Hermankova K."/>
            <person name="Obruca S."/>
            <person name="Sedlar K."/>
        </authorList>
    </citation>
    <scope>NUCLEOTIDE SEQUENCE</scope>
    <source>
        <strain evidence="2">LMG 23380</strain>
    </source>
</reference>
<dbReference type="RefSeq" id="WP_264893254.1">
    <property type="nucleotide sequence ID" value="NZ_CP110257.1"/>
</dbReference>
<evidence type="ECO:0000256" key="1">
    <source>
        <dbReference type="SAM" id="Coils"/>
    </source>
</evidence>
<protein>
    <submittedName>
        <fullName evidence="2">DUF1631 domain-containing protein</fullName>
    </submittedName>
</protein>
<organism evidence="2 3">
    <name type="scientific">Caldimonas aquatica</name>
    <dbReference type="NCBI Taxonomy" id="376175"/>
    <lineage>
        <taxon>Bacteria</taxon>
        <taxon>Pseudomonadati</taxon>
        <taxon>Pseudomonadota</taxon>
        <taxon>Betaproteobacteria</taxon>
        <taxon>Burkholderiales</taxon>
        <taxon>Sphaerotilaceae</taxon>
        <taxon>Caldimonas</taxon>
    </lineage>
</organism>
<accession>A0ABY6MU22</accession>
<keyword evidence="1" id="KW-0175">Coiled coil</keyword>